<dbReference type="InterPro" id="IPR043136">
    <property type="entry name" value="B30.2/SPRY_sf"/>
</dbReference>
<dbReference type="EMBL" id="HE575324">
    <property type="protein sequence ID" value="CCC94930.1"/>
    <property type="molecule type" value="Genomic_DNA"/>
</dbReference>
<reference evidence="6" key="1">
    <citation type="journal article" date="2012" name="Proc. Natl. Acad. Sci. U.S.A.">
        <title>Antigenic diversity is generated by distinct evolutionary mechanisms in African trypanosome species.</title>
        <authorList>
            <person name="Jackson A.P."/>
            <person name="Berry A."/>
            <person name="Aslett M."/>
            <person name="Allison H.C."/>
            <person name="Burton P."/>
            <person name="Vavrova-Anderson J."/>
            <person name="Brown R."/>
            <person name="Browne H."/>
            <person name="Corton N."/>
            <person name="Hauser H."/>
            <person name="Gamble J."/>
            <person name="Gilderthorp R."/>
            <person name="Marcello L."/>
            <person name="McQuillan J."/>
            <person name="Otto T.D."/>
            <person name="Quail M.A."/>
            <person name="Sanders M.J."/>
            <person name="van Tonder A."/>
            <person name="Ginger M.L."/>
            <person name="Field M.C."/>
            <person name="Barry J.D."/>
            <person name="Hertz-Fowler C."/>
            <person name="Berriman M."/>
        </authorList>
    </citation>
    <scope>NUCLEOTIDE SEQUENCE</scope>
    <source>
        <strain evidence="6">IL3000</strain>
    </source>
</reference>
<dbReference type="PROSITE" id="PS50237">
    <property type="entry name" value="HECT"/>
    <property type="match status" value="1"/>
</dbReference>
<dbReference type="Gene3D" id="2.60.120.200">
    <property type="match status" value="1"/>
</dbReference>
<evidence type="ECO:0000256" key="3">
    <source>
        <dbReference type="SAM" id="MobiDB-lite"/>
    </source>
</evidence>
<dbReference type="CDD" id="cd11709">
    <property type="entry name" value="SPRY"/>
    <property type="match status" value="3"/>
</dbReference>
<dbReference type="InterPro" id="IPR035983">
    <property type="entry name" value="Hect_E3_ubiquitin_ligase"/>
</dbReference>
<feature type="region of interest" description="Disordered" evidence="3">
    <location>
        <begin position="2832"/>
        <end position="2852"/>
    </location>
</feature>
<evidence type="ECO:0000256" key="1">
    <source>
        <dbReference type="ARBA" id="ARBA00022786"/>
    </source>
</evidence>
<dbReference type="InterPro" id="IPR000569">
    <property type="entry name" value="HECT_dom"/>
</dbReference>
<feature type="region of interest" description="Disordered" evidence="3">
    <location>
        <begin position="2030"/>
        <end position="2096"/>
    </location>
</feature>
<feature type="domain" description="HECT" evidence="5">
    <location>
        <begin position="4064"/>
        <end position="4429"/>
    </location>
</feature>
<dbReference type="InterPro" id="IPR001870">
    <property type="entry name" value="B30.2/SPRY"/>
</dbReference>
<feature type="domain" description="B30.2/SPRY" evidence="4">
    <location>
        <begin position="3399"/>
        <end position="3590"/>
    </location>
</feature>
<sequence length="4459" mass="486745">MDDLSTQYVQMANGPQSQLHDSISVVNFVEQMQLAIERSTAPRKNFLLDSTTPRGDVIITEVSAMKPGNGWVTLQVTEGIRRGVHEWGVTIEHQGETTDGSGLMLGIVPKSFTKHDSFISQGGGWCLSRAGKFYGHWRRQEANASVAFGTGDRVIFILDYEAARMTVRVGDKYVVGEISNIAPEVFPAVSLHYRHQFVRFEYRKVHDRHSKKLNWIQRLAFPHAAVFLPLERHQLGDVPLDSYVFSPQFVDSKGFMACRSNQQLTSGSAEREADIEDEETTTDFDCDYESPSATHARLVVVLRAVHAVRRYCTDGVASALVFLDRSISAELLRAQRHALASQRTGRRSGKDAAIDCGALVLIHLFAHSSMSASETTMLPVVHSLQDYLRGIELFSLSESSTGYGSVGTIISPDVLQKASDTVFTLIERSGRGDGTGSTNANGGMENQSAATGNAASMLTELLLLMALQSGAVCELLRVARILLRSPAYYVSPETLSWLSSNKAALTPRLCLPKLHEGYDAVEENMEHLTPFCPSIDTKIISVSYDHGDVFIHTIDSLTRWGIIGGVYKVKYTTAEPHNCCPKCKSSSIAFSKVEGVIFHTDLMVSANLAVVIYSVTLEIRRMVALTTVPQWPTTSNFVYICSGPGDQLLLVYDVAHKTEMAPSPAAAATLSAATAGGHDVKEASRNGIELQVFDSNKFPELRWRTPLYPASFDRTTRSCVTLLKGSVVDFGDPESYLRSAGGQMTVEIWIKILDKDDVSVFYQHGDRSTSGEVFLETARLEGAWRIRGGYRHDYRGMSVVSSPFNPACESRFVHVALVFDGSWRLHLDGEEVSRTKQCLQVSLEKPSQRWSAGNDCVCQLAGLRVWKGSRSLREIVRDSSRVLRGDEPGLLCQYLFNEHNGNVVYNHVQAEAGMSRHAIIRGPFSRAHCNDHPLLASSRGTVPLGATAGCLTKATSDLPNLGHTRILFNGAHLVFMERDRVLLGFPEARNTYQAVFFDIETGCGINCGFVLRHRNKLGYLGCDEKGRFWELFQVRNQMSAPVWNQQPQSQTMMSAGTLPLSCPVSLGDDDLTWCHNLISSSGRVADGSAGVDGKAVDARGTSSAGPFHSAEVGTSPVTFGALAVWLLNLLSVFTESSDPAATNALFSPLLDDVSVRCVQEVRQLLCEHCRPVKSISARRSLCLKDGTSTKAMDTAMRVLLRIVRRVRDFKIHPDTIGLSEASVVEDIPDTLRRLSALSQRRHSTDLLGTDGTHLKTYDKARPKSKTALSASAREGSAFPIVTSMPQVGGSLLGILTDIINEAGLSLPAELGSRACIIVVEGVTLFFPSAAVRARLLRELLSKERECITRCLALHILLHAVVKSFTDVTSAATLLPPVVSSGNKTLREEILHLDGVESGASTTEYGRLLAVKTTLSTLVVESTRQVMCQTPNESREQHFSLLSTMAEAIGVLQMLLFSHSDVGCQPDIMEKMDEDLDSRHMVHGSLGLGTAVKDYYTELFDNAGMIFEIFTQRLQTQTCGNTADLTARVSIIFDVLRGSFIGIPLHTAITALPLMCTLDETDWLLGRLNQLLSRYRTLSILLRRNMSPEVVGGGHWPLHILDNAILLASSWVASFMSLGQISLPPAIEEEGSSDQVLPSTLTGAGSAEVDSKGISAAVREVCDNPLLAAGPMADGGTTDEEVKKLMALRVQPVVLKTVAQQGGALAAKTPAEVEEVMLLAALTVVHLSSSTVGDLGVEDSAQLLSRTLVQLKGVRSGLLSQRSKKPSEFPRILDDAKERCYFLLRMKKVTNSKTTSISSLFLAREYVNGKQRHLKRMGEVSFNKWKRAFLIFRMKRLYHMALVHGWSSAQIPTAAKLVERVILSQEITLSGLQKAIELRERRCLQRLSGLQHIYELFKSDPRLACRVVSALFNGSVGNRQSFESGISASSDETRCKFRQAMYNIIRRLCEVTKPLPGQRGTKETCTANGTSEPLSVPTGGASTLCHAATLSEVLNRKWAPGDFCFFREVRVVEVVFLSFCSIFQRGTSDSLRHEGVKERSHRCTIRGPPTVSRPDSVSNTGGASVGGPPRATNDSSNTPLVTPPLGGTGGETDEQALRHTPSERATLESLNALRSLGLQCAAALDDASVAPNEIRGCVNFLDLMFEVFDDELRKCANYTAQLYFPDQDRVMEQVGLLCTLISILARALPNTFVCTEVACPKAALLAFRLCVIADVLVLAAPVNAAASSLAEVCIQTSVLLLCHCSPVVANPLFARESVMDVVRRAIPSATVECAVIGFLFSFVLRCVTGEGCGGGSSAGGDTTNRLYETGMRSVSALHTLICSHPWDLTFPSLHGAFLADLTDSISSGETARCSGVRLLVWIFAMGGPPSLALVPGGKALMGTDERLGVTEAVYIVECNQKSSMATVLPAGSATITEEREVSFDNLLSVSQEEVVLPRYEVLFQFLTPALERCFSSRFRPHPSPFTWTIVASLLRITLGVLSQNPAASYVLLGRGILAQVDDFAFRTPARTPLPLRYLYEMWPMLLQKVLSSQQRVLFDAVIPSSRTNDSQTSSYNCATAVARATGHDHHSLSTGSAASHSANLLFNVATAARYSAVPCLDEECNPSGIGDNGGNIRVTGVGGSSDSGSKNCSGSLPVFFRLQQAHSSLCLTPSVLCFSGAKSGRPGTLVIKGINKDGCIPAWSDGLTIEASVLLHDRLSPELGEVFVIPSSWSRPSISFSLFSLYERRGESRNSILRVVLEDDRMDCVVETSTMSAVVVSTKFLQDDWDRWVHLSVVLDSKSVTLYKDGIGTAASLPRHLGVYLEDLFTKGRAERLVIGNVNMGTIGEGVAPVQIDDSSSDDDSNLGDTPGNNCMLSDGVTVAIDSLRVWGCVRSLKAQRSAADFVAREQTLPVYNTADGHSISFRFTEATGNETYSERSDGVGLLNGFVRWAPFPVLSGSMNLEKVDRGELLTQAGSPLFIPRREFENFFSMLDHTPLLRLAGDYIQTICAHLSRQCVIAAIQQAMSREYRVVQIERCYVSSGNARGFSTPIDPRNIIASSELVSHIINLLRYSDTGTIDGKVVVAVSQFIKECFNAMVSEKRLVKGFREAAVAITKALHDESEPFYVELPPVSYAGTDVNLLPIATINGPGGVVSFDANSRGIEQMTLLRDRKQRVLLAKYPDAQSGWPELEIPSDSLWFYAKPNIGSRSASPSFTVSARSLKPQAACAIFAALRDVLSSESRFHCGLSSFLNTPFLSLLTVRVGTTKCAAVSACRIYTAVLELWRKFPQFAQHDQCPLKIILAHFNASLMSVLHRSHTSLGGSSVLSSCFGRHNVKVQCVFELLVAAMRTEAAWNIVAHNHRTQRRWRRLCALWGQSIGLCAPCVAPGVNAVPLPSSTVALLASNTSSSLVTGSDAKSSEREWRGCGHVHLVLLPLPGTTSQHQPKTSIFQRGSGVWSASCDRGFLSARSNVGFKRGRFYFEIRLPANGDGISVGAVTERAQQTSFLSPRGLGHDGDSWGFESAQMCRFHHGFRHEFTVRAKWKGLDVVGIMLDLEADTLVCLHEERQVSSFEGLKSSLGCGSTVSFFPAVSFGAGGVDVNFGAAPFVYTLPPGFLPVDPSNYVVPPTATLWALISAIEVSEVISTNDGKSGDPNDGGALGVSTAKSSKGFRQLPDFLVEASSLAASYYSGRSGPLRVSLLPCDVKAKMTSLQGSEVRAEEDPRFFRGSVCVRSGCWYYEVGLRGDALVGIGWVTATAATDWSRSRVLGDDADSWVLEGNRATTRHNKHQRGIGGQLWKHGDIIGCAVDCDAGTITYTLNGVPLQEMHDPDGDGVLFHSVDCSNGIMPVISVEPKNSAVVHFSDDELSYLPRGCCSLGTKKPIRKALESHYCGKRGGQGRKNIKRDGYALFSPSLARCLLFSLSSLTELNFTNSSAYCLEDTLAKAGKDLFCDKFQGHSNALQLLVSLQNITYLAETLIPYASTVTMPLECDTLLSGPIHRALSQLHDYMLPVAGLRALHTFLAQTKCSGESLKLTLNRRKALSLMKDTSVSLVERLSGSLFGQVYHLLRDKGASLFCTSKKLWSVNFVGEGADDIGGPYRESITQLCSEVMSPDLPLFIPSPNQTNEIGECREVVVVRPALEAPVRLDMYHFFGRFIGGCLRSSEPVPVYLSSRVWKAILGAPVDARDLGRVDAAALQSYRYIQQHISSAVGDGSGAIDEEIAELCPGGFSVVDDIGVEQELFPGGRAIRVNGRNVHIFLELALHYRLHTMGEAQIRAIADGFHQVVPLSAVSLLKWYELERIVCGLPDYDADELLDTARYEDLDPESTIVQYLRQVLRQFSRHERALFMRFVSGRERLPSGVRLKVMLDAHARQTRDERSSSYVVDGERCTICTDTADDDRLPHASTCFYWLSLPKYSSVEVMREKLLFAIQHCLDIDADFMVRDSGNVENETEPTLAVVVEDDDEFEDFSHLR</sequence>
<dbReference type="GO" id="GO:0004842">
    <property type="term" value="F:ubiquitin-protein transferase activity"/>
    <property type="evidence" value="ECO:0007669"/>
    <property type="project" value="InterPro"/>
</dbReference>
<dbReference type="Pfam" id="PF00632">
    <property type="entry name" value="HECT"/>
    <property type="match status" value="1"/>
</dbReference>
<proteinExistence type="predicted"/>
<name>G0UZW1_TRYCI</name>
<dbReference type="Gene3D" id="3.30.2160.10">
    <property type="entry name" value="Hect, E3 ligase catalytic domain"/>
    <property type="match status" value="1"/>
</dbReference>
<dbReference type="PANTHER" id="PTHR46654">
    <property type="entry name" value="E3 UBIQUITIN-PROTEIN LIGASE HECTD3"/>
    <property type="match status" value="1"/>
</dbReference>
<dbReference type="InterPro" id="IPR042469">
    <property type="entry name" value="HECTD3"/>
</dbReference>
<dbReference type="SUPFAM" id="SSF49899">
    <property type="entry name" value="Concanavalin A-like lectins/glucanases"/>
    <property type="match status" value="4"/>
</dbReference>
<dbReference type="Gene3D" id="3.90.1750.10">
    <property type="entry name" value="Hect, E3 ligase catalytic domains"/>
    <property type="match status" value="1"/>
</dbReference>
<evidence type="ECO:0000259" key="4">
    <source>
        <dbReference type="PROSITE" id="PS50188"/>
    </source>
</evidence>
<dbReference type="GO" id="GO:0005737">
    <property type="term" value="C:cytoplasm"/>
    <property type="evidence" value="ECO:0007669"/>
    <property type="project" value="TreeGrafter"/>
</dbReference>
<dbReference type="PROSITE" id="PS50188">
    <property type="entry name" value="B302_SPRY"/>
    <property type="match status" value="3"/>
</dbReference>
<accession>G0UZW1</accession>
<feature type="compositionally biased region" description="Polar residues" evidence="3">
    <location>
        <begin position="2052"/>
        <end position="2061"/>
    </location>
</feature>
<dbReference type="Gene3D" id="2.60.120.920">
    <property type="match status" value="3"/>
</dbReference>
<evidence type="ECO:0000256" key="2">
    <source>
        <dbReference type="PROSITE-ProRule" id="PRU00104"/>
    </source>
</evidence>
<protein>
    <submittedName>
        <fullName evidence="6">Uncharacterized protein TCIL3000_11_3280</fullName>
    </submittedName>
</protein>
<feature type="active site" description="Glycyl thioester intermediate" evidence="2">
    <location>
        <position position="4393"/>
    </location>
</feature>
<dbReference type="SMART" id="SM00449">
    <property type="entry name" value="SPRY"/>
    <property type="match status" value="3"/>
</dbReference>
<feature type="domain" description="B30.2/SPRY" evidence="4">
    <location>
        <begin position="3649"/>
        <end position="3850"/>
    </location>
</feature>
<keyword evidence="1 2" id="KW-0833">Ubl conjugation pathway</keyword>
<gene>
    <name evidence="6" type="ORF">TCIL3000_11_3280</name>
</gene>
<dbReference type="InterPro" id="IPR013320">
    <property type="entry name" value="ConA-like_dom_sf"/>
</dbReference>
<evidence type="ECO:0000259" key="5">
    <source>
        <dbReference type="PROSITE" id="PS50237"/>
    </source>
</evidence>
<evidence type="ECO:0000313" key="6">
    <source>
        <dbReference type="EMBL" id="CCC94930.1"/>
    </source>
</evidence>
<organism evidence="6">
    <name type="scientific">Trypanosoma congolense (strain IL3000)</name>
    <dbReference type="NCBI Taxonomy" id="1068625"/>
    <lineage>
        <taxon>Eukaryota</taxon>
        <taxon>Discoba</taxon>
        <taxon>Euglenozoa</taxon>
        <taxon>Kinetoplastea</taxon>
        <taxon>Metakinetoplastina</taxon>
        <taxon>Trypanosomatida</taxon>
        <taxon>Trypanosomatidae</taxon>
        <taxon>Trypanosoma</taxon>
        <taxon>Nannomonas</taxon>
    </lineage>
</organism>
<dbReference type="InterPro" id="IPR003877">
    <property type="entry name" value="SPRY_dom"/>
</dbReference>
<dbReference type="VEuPathDB" id="TriTrypDB:TcIL3000.11.3280"/>
<dbReference type="Pfam" id="PF00622">
    <property type="entry name" value="SPRY"/>
    <property type="match status" value="3"/>
</dbReference>
<dbReference type="SMART" id="SM00119">
    <property type="entry name" value="HECTc"/>
    <property type="match status" value="1"/>
</dbReference>
<feature type="domain" description="B30.2/SPRY" evidence="4">
    <location>
        <begin position="26"/>
        <end position="207"/>
    </location>
</feature>
<dbReference type="Gene3D" id="3.30.2410.10">
    <property type="entry name" value="Hect, E3 ligase catalytic domain"/>
    <property type="match status" value="1"/>
</dbReference>
<dbReference type="SUPFAM" id="SSF56204">
    <property type="entry name" value="Hect, E3 ligase catalytic domain"/>
    <property type="match status" value="1"/>
</dbReference>
<dbReference type="PANTHER" id="PTHR46654:SF2">
    <property type="entry name" value="UBIQUITIN-PROTEIN LIGASE"/>
    <property type="match status" value="1"/>
</dbReference>